<dbReference type="SUPFAM" id="SSF81340">
    <property type="entry name" value="Clc chloride channel"/>
    <property type="match status" value="1"/>
</dbReference>
<feature type="transmembrane region" description="Helical" evidence="10">
    <location>
        <begin position="350"/>
        <end position="372"/>
    </location>
</feature>
<evidence type="ECO:0000313" key="11">
    <source>
        <dbReference type="EMBL" id="MBM7615938.1"/>
    </source>
</evidence>
<evidence type="ECO:0000256" key="5">
    <source>
        <dbReference type="ARBA" id="ARBA00023065"/>
    </source>
</evidence>
<dbReference type="PRINTS" id="PR00762">
    <property type="entry name" value="CLCHANNEL"/>
</dbReference>
<keyword evidence="7" id="KW-0869">Chloride channel</keyword>
<evidence type="ECO:0000313" key="12">
    <source>
        <dbReference type="Proteomes" id="UP001314796"/>
    </source>
</evidence>
<comment type="caution">
    <text evidence="11">The sequence shown here is derived from an EMBL/GenBank/DDBJ whole genome shotgun (WGS) entry which is preliminary data.</text>
</comment>
<feature type="transmembrane region" description="Helical" evidence="10">
    <location>
        <begin position="256"/>
        <end position="273"/>
    </location>
</feature>
<dbReference type="InterPro" id="IPR050368">
    <property type="entry name" value="ClC-type_chloride_channel"/>
</dbReference>
<proteinExistence type="predicted"/>
<keyword evidence="4 10" id="KW-1133">Transmembrane helix</keyword>
<accession>A0ABS2NSK8</accession>
<evidence type="ECO:0000256" key="4">
    <source>
        <dbReference type="ARBA" id="ARBA00022989"/>
    </source>
</evidence>
<reference evidence="11 12" key="1">
    <citation type="submission" date="2021-01" db="EMBL/GenBank/DDBJ databases">
        <title>Genomic Encyclopedia of Type Strains, Phase IV (KMG-IV): sequencing the most valuable type-strain genomes for metagenomic binning, comparative biology and taxonomic classification.</title>
        <authorList>
            <person name="Goeker M."/>
        </authorList>
    </citation>
    <scope>NUCLEOTIDE SEQUENCE [LARGE SCALE GENOMIC DNA]</scope>
    <source>
        <strain evidence="11 12">DSM 25890</strain>
    </source>
</reference>
<keyword evidence="9" id="KW-0407">Ion channel</keyword>
<dbReference type="InterPro" id="IPR001807">
    <property type="entry name" value="ClC"/>
</dbReference>
<evidence type="ECO:0000256" key="10">
    <source>
        <dbReference type="SAM" id="Phobius"/>
    </source>
</evidence>
<organism evidence="11 12">
    <name type="scientific">Alkaliphilus hydrothermalis</name>
    <dbReference type="NCBI Taxonomy" id="1482730"/>
    <lineage>
        <taxon>Bacteria</taxon>
        <taxon>Bacillati</taxon>
        <taxon>Bacillota</taxon>
        <taxon>Clostridia</taxon>
        <taxon>Peptostreptococcales</taxon>
        <taxon>Natronincolaceae</taxon>
        <taxon>Alkaliphilus</taxon>
    </lineage>
</organism>
<feature type="transmembrane region" description="Helical" evidence="10">
    <location>
        <begin position="15"/>
        <end position="33"/>
    </location>
</feature>
<sequence length="427" mass="45389">MEKLHQYISGYMSKWLSIATLAGMGGGLAAVMLKKSIIFVKHFGGGFPLWIAPAIGGIIISLIYLYDPHAAGLGTDHYIDAVNLEEQYHLTFKNFYTKIASTAVTLGFKGSGGVEGPMLMIGASLTDAIASVPILRRYISGREFDIVTICGAAGAIGAIFRSPIGGGIFVAEVLYHSSLHYSDLFPAILSSIMGFVVYRMLVHPTPMFDIPDYLPDVSNIPVFLLSAIVAVILSIIFTKVYTVVYRMFCKLPGKKIHPIIGGLLTGLIIMQLPQVSGTGIDVIQTMIDKNLPITLLLLLLVGKMFATSFTVASGGSAGLVIPALFIGAIAGNSFSTILKVTDPALSSSLVVSGMAASLASVANVPIAAAVMLMEMAGYKLGVPAALGSIIGYAVGHSHVIYGISCPDDWQYNDFKEIKKRDRKHGGH</sequence>
<feature type="transmembrane region" description="Helical" evidence="10">
    <location>
        <begin position="45"/>
        <end position="66"/>
    </location>
</feature>
<protein>
    <submittedName>
        <fullName evidence="11">CIC family chloride channel protein</fullName>
    </submittedName>
</protein>
<evidence type="ECO:0000256" key="2">
    <source>
        <dbReference type="ARBA" id="ARBA00022448"/>
    </source>
</evidence>
<evidence type="ECO:0000256" key="3">
    <source>
        <dbReference type="ARBA" id="ARBA00022692"/>
    </source>
</evidence>
<dbReference type="PANTHER" id="PTHR43427:SF6">
    <property type="entry name" value="CHLORIDE CHANNEL PROTEIN CLC-E"/>
    <property type="match status" value="1"/>
</dbReference>
<dbReference type="RefSeq" id="WP_204403679.1">
    <property type="nucleotide sequence ID" value="NZ_JAFBEE010000020.1"/>
</dbReference>
<feature type="transmembrane region" description="Helical" evidence="10">
    <location>
        <begin position="319"/>
        <end position="338"/>
    </location>
</feature>
<name>A0ABS2NSK8_9FIRM</name>
<dbReference type="PANTHER" id="PTHR43427">
    <property type="entry name" value="CHLORIDE CHANNEL PROTEIN CLC-E"/>
    <property type="match status" value="1"/>
</dbReference>
<feature type="transmembrane region" description="Helical" evidence="10">
    <location>
        <begin position="184"/>
        <end position="202"/>
    </location>
</feature>
<evidence type="ECO:0000256" key="8">
    <source>
        <dbReference type="ARBA" id="ARBA00023214"/>
    </source>
</evidence>
<feature type="transmembrane region" description="Helical" evidence="10">
    <location>
        <begin position="222"/>
        <end position="244"/>
    </location>
</feature>
<keyword evidence="2" id="KW-0813">Transport</keyword>
<dbReference type="Proteomes" id="UP001314796">
    <property type="component" value="Unassembled WGS sequence"/>
</dbReference>
<comment type="subcellular location">
    <subcellularLocation>
        <location evidence="1">Membrane</location>
        <topology evidence="1">Multi-pass membrane protein</topology>
    </subcellularLocation>
</comment>
<keyword evidence="12" id="KW-1185">Reference proteome</keyword>
<keyword evidence="5" id="KW-0406">Ion transport</keyword>
<dbReference type="Pfam" id="PF00654">
    <property type="entry name" value="Voltage_CLC"/>
    <property type="match status" value="1"/>
</dbReference>
<dbReference type="EMBL" id="JAFBEE010000020">
    <property type="protein sequence ID" value="MBM7615938.1"/>
    <property type="molecule type" value="Genomic_DNA"/>
</dbReference>
<evidence type="ECO:0000256" key="1">
    <source>
        <dbReference type="ARBA" id="ARBA00004141"/>
    </source>
</evidence>
<keyword evidence="8" id="KW-0868">Chloride</keyword>
<keyword evidence="3 10" id="KW-0812">Transmembrane</keyword>
<evidence type="ECO:0000256" key="7">
    <source>
        <dbReference type="ARBA" id="ARBA00023173"/>
    </source>
</evidence>
<evidence type="ECO:0000256" key="9">
    <source>
        <dbReference type="ARBA" id="ARBA00023303"/>
    </source>
</evidence>
<keyword evidence="6 10" id="KW-0472">Membrane</keyword>
<dbReference type="Gene3D" id="1.10.3080.10">
    <property type="entry name" value="Clc chloride channel"/>
    <property type="match status" value="1"/>
</dbReference>
<dbReference type="InterPro" id="IPR014743">
    <property type="entry name" value="Cl-channel_core"/>
</dbReference>
<dbReference type="CDD" id="cd00400">
    <property type="entry name" value="Voltage_gated_ClC"/>
    <property type="match status" value="1"/>
</dbReference>
<gene>
    <name evidence="11" type="ORF">JOC73_002512</name>
</gene>
<evidence type="ECO:0000256" key="6">
    <source>
        <dbReference type="ARBA" id="ARBA00023136"/>
    </source>
</evidence>